<reference evidence="1" key="1">
    <citation type="submission" date="2023-05" db="EMBL/GenBank/DDBJ databases">
        <title>Nepenthes gracilis genome sequencing.</title>
        <authorList>
            <person name="Fukushima K."/>
        </authorList>
    </citation>
    <scope>NUCLEOTIDE SEQUENCE</scope>
    <source>
        <strain evidence="1">SING2019-196</strain>
    </source>
</reference>
<dbReference type="EMBL" id="BSYO01000003">
    <property type="protein sequence ID" value="GMH02005.1"/>
    <property type="molecule type" value="Genomic_DNA"/>
</dbReference>
<proteinExistence type="predicted"/>
<evidence type="ECO:0000313" key="2">
    <source>
        <dbReference type="Proteomes" id="UP001279734"/>
    </source>
</evidence>
<sequence length="161" mass="16776">MDDIDQHEVHGECAVALMALAVECNMMVSHLGITQQSHQRSVVAVPNPTARSGLSMEHVDGPKGITWSSVVTKNSLEVDGSALQMDSDAGFAVSGSWKPVDAAVVTVHWYCCIVIGSCAECATGGSARCNGVAAVQYCGVMVLLEVLLGGEALMQLTCALP</sequence>
<dbReference type="Proteomes" id="UP001279734">
    <property type="component" value="Unassembled WGS sequence"/>
</dbReference>
<name>A0AAD3S098_NEPGR</name>
<accession>A0AAD3S098</accession>
<gene>
    <name evidence="1" type="ORF">Nepgr_003844</name>
</gene>
<evidence type="ECO:0000313" key="1">
    <source>
        <dbReference type="EMBL" id="GMH02005.1"/>
    </source>
</evidence>
<comment type="caution">
    <text evidence="1">The sequence shown here is derived from an EMBL/GenBank/DDBJ whole genome shotgun (WGS) entry which is preliminary data.</text>
</comment>
<dbReference type="AlphaFoldDB" id="A0AAD3S098"/>
<protein>
    <submittedName>
        <fullName evidence="1">Uncharacterized protein</fullName>
    </submittedName>
</protein>
<organism evidence="1 2">
    <name type="scientific">Nepenthes gracilis</name>
    <name type="common">Slender pitcher plant</name>
    <dbReference type="NCBI Taxonomy" id="150966"/>
    <lineage>
        <taxon>Eukaryota</taxon>
        <taxon>Viridiplantae</taxon>
        <taxon>Streptophyta</taxon>
        <taxon>Embryophyta</taxon>
        <taxon>Tracheophyta</taxon>
        <taxon>Spermatophyta</taxon>
        <taxon>Magnoliopsida</taxon>
        <taxon>eudicotyledons</taxon>
        <taxon>Gunneridae</taxon>
        <taxon>Pentapetalae</taxon>
        <taxon>Caryophyllales</taxon>
        <taxon>Nepenthaceae</taxon>
        <taxon>Nepenthes</taxon>
    </lineage>
</organism>
<keyword evidence="2" id="KW-1185">Reference proteome</keyword>